<dbReference type="KEGG" id="niy:FQ775_02590"/>
<feature type="chain" id="PRO_5022789631" description="CsgH-like domain-containing protein" evidence="1">
    <location>
        <begin position="24"/>
        <end position="128"/>
    </location>
</feature>
<dbReference type="Gene3D" id="2.60.40.2420">
    <property type="match status" value="1"/>
</dbReference>
<evidence type="ECO:0000256" key="1">
    <source>
        <dbReference type="SAM" id="SignalP"/>
    </source>
</evidence>
<keyword evidence="1" id="KW-0732">Signal</keyword>
<reference evidence="3" key="1">
    <citation type="submission" date="2020-04" db="EMBL/GenBank/DDBJ databases">
        <title>Nitratireductor sp. nov. isolated from mangrove soil.</title>
        <authorList>
            <person name="Ye Y."/>
        </authorList>
    </citation>
    <scope>NUCLEOTIDE SEQUENCE</scope>
    <source>
        <strain evidence="3">SY7</strain>
    </source>
</reference>
<accession>A0A5B8KUV6</accession>
<feature type="domain" description="CsgH-like" evidence="2">
    <location>
        <begin position="34"/>
        <end position="120"/>
    </location>
</feature>
<gene>
    <name evidence="3" type="ORF">FQ775_02590</name>
</gene>
<evidence type="ECO:0000313" key="3">
    <source>
        <dbReference type="EMBL" id="QDY99347.1"/>
    </source>
</evidence>
<evidence type="ECO:0000313" key="4">
    <source>
        <dbReference type="Proteomes" id="UP000321389"/>
    </source>
</evidence>
<dbReference type="AlphaFoldDB" id="A0A5B8KUV6"/>
<dbReference type="InterPro" id="IPR048632">
    <property type="entry name" value="CsgH-like"/>
</dbReference>
<name>A0A5B8KUV6_9HYPH</name>
<keyword evidence="4" id="KW-1185">Reference proteome</keyword>
<proteinExistence type="predicted"/>
<dbReference type="InterPro" id="IPR053722">
    <property type="entry name" value="Curli_assembly_CsgC/AgfC"/>
</dbReference>
<dbReference type="NCBIfam" id="NF041112">
    <property type="entry name" value="chap_CsgH_alph"/>
    <property type="match status" value="1"/>
</dbReference>
<organism evidence="3 4">
    <name type="scientific">Nitratireductor mangrovi</name>
    <dbReference type="NCBI Taxonomy" id="2599600"/>
    <lineage>
        <taxon>Bacteria</taxon>
        <taxon>Pseudomonadati</taxon>
        <taxon>Pseudomonadota</taxon>
        <taxon>Alphaproteobacteria</taxon>
        <taxon>Hyphomicrobiales</taxon>
        <taxon>Phyllobacteriaceae</taxon>
        <taxon>Nitratireductor</taxon>
    </lineage>
</organism>
<dbReference type="RefSeq" id="WP_146297997.1">
    <property type="nucleotide sequence ID" value="NZ_CP042301.2"/>
</dbReference>
<dbReference type="Pfam" id="PF21112">
    <property type="entry name" value="CsgH"/>
    <property type="match status" value="1"/>
</dbReference>
<evidence type="ECO:0000259" key="2">
    <source>
        <dbReference type="Pfam" id="PF21112"/>
    </source>
</evidence>
<dbReference type="EMBL" id="CP042301">
    <property type="protein sequence ID" value="QDY99347.1"/>
    <property type="molecule type" value="Genomic_DNA"/>
</dbReference>
<sequence>MTMRRIALLGLVPLAAALGVATAASGPDGKDGPLACELRAQTANGMTVIEAFAHADRRLDGNYKLSVDGGGAGSKARIRQGGEFAASPGTKESLGRVMLGVGGRYEARLELKAGRLTAACEEFIGGPV</sequence>
<protein>
    <recommendedName>
        <fullName evidence="2">CsgH-like domain-containing protein</fullName>
    </recommendedName>
</protein>
<feature type="signal peptide" evidence="1">
    <location>
        <begin position="1"/>
        <end position="23"/>
    </location>
</feature>
<dbReference type="OrthoDB" id="8367544at2"/>
<dbReference type="InterPro" id="IPR047726">
    <property type="entry name" value="CsgH_dom"/>
</dbReference>
<dbReference type="Proteomes" id="UP000321389">
    <property type="component" value="Chromosome"/>
</dbReference>